<evidence type="ECO:0000256" key="5">
    <source>
        <dbReference type="ARBA" id="ARBA00010185"/>
    </source>
</evidence>
<evidence type="ECO:0000256" key="8">
    <source>
        <dbReference type="ARBA" id="ARBA00022475"/>
    </source>
</evidence>
<dbReference type="PANTHER" id="PTHR46382:SF1">
    <property type="entry name" value="PHOSPHATIDATE CYTIDYLYLTRANSFERASE"/>
    <property type="match status" value="1"/>
</dbReference>
<dbReference type="EC" id="2.7.7.41" evidence="6"/>
<gene>
    <name evidence="25" type="ORF">CBW46_001145</name>
</gene>
<feature type="transmembrane region" description="Helical" evidence="24">
    <location>
        <begin position="175"/>
        <end position="193"/>
    </location>
</feature>
<organism evidence="25 26">
    <name type="scientific">Paenibacillus xerothermodurans</name>
    <dbReference type="NCBI Taxonomy" id="1977292"/>
    <lineage>
        <taxon>Bacteria</taxon>
        <taxon>Bacillati</taxon>
        <taxon>Bacillota</taxon>
        <taxon>Bacilli</taxon>
        <taxon>Bacillales</taxon>
        <taxon>Paenibacillaceae</taxon>
        <taxon>Paenibacillus</taxon>
    </lineage>
</organism>
<feature type="transmembrane region" description="Helical" evidence="24">
    <location>
        <begin position="12"/>
        <end position="38"/>
    </location>
</feature>
<comment type="caution">
    <text evidence="25">The sequence shown here is derived from an EMBL/GenBank/DDBJ whole genome shotgun (WGS) entry which is preliminary data.</text>
</comment>
<dbReference type="GO" id="GO:0004605">
    <property type="term" value="F:phosphatidate cytidylyltransferase activity"/>
    <property type="evidence" value="ECO:0007669"/>
    <property type="project" value="UniProtKB-EC"/>
</dbReference>
<dbReference type="GO" id="GO:0016024">
    <property type="term" value="P:CDP-diacylglycerol biosynthetic process"/>
    <property type="evidence" value="ECO:0007669"/>
    <property type="project" value="TreeGrafter"/>
</dbReference>
<accession>A0A2W1NCH9</accession>
<evidence type="ECO:0000313" key="26">
    <source>
        <dbReference type="Proteomes" id="UP000214746"/>
    </source>
</evidence>
<evidence type="ECO:0000256" key="24">
    <source>
        <dbReference type="SAM" id="Phobius"/>
    </source>
</evidence>
<dbReference type="RefSeq" id="WP_089198190.1">
    <property type="nucleotide sequence ID" value="NZ_NHRJ02000001.1"/>
</dbReference>
<dbReference type="OrthoDB" id="9799199at2"/>
<evidence type="ECO:0000256" key="3">
    <source>
        <dbReference type="ARBA" id="ARBA00005119"/>
    </source>
</evidence>
<dbReference type="PANTHER" id="PTHR46382">
    <property type="entry name" value="PHOSPHATIDATE CYTIDYLYLTRANSFERASE"/>
    <property type="match status" value="1"/>
</dbReference>
<evidence type="ECO:0000256" key="17">
    <source>
        <dbReference type="ARBA" id="ARBA00023264"/>
    </source>
</evidence>
<evidence type="ECO:0000256" key="14">
    <source>
        <dbReference type="ARBA" id="ARBA00023098"/>
    </source>
</evidence>
<comment type="subcellular location">
    <subcellularLocation>
        <location evidence="2">Cell membrane</location>
        <topology evidence="2">Multi-pass membrane protein</topology>
    </subcellularLocation>
</comment>
<comment type="pathway">
    <text evidence="4">Lipid metabolism.</text>
</comment>
<proteinExistence type="inferred from homology"/>
<evidence type="ECO:0000256" key="1">
    <source>
        <dbReference type="ARBA" id="ARBA00001698"/>
    </source>
</evidence>
<keyword evidence="10" id="KW-0808">Transferase</keyword>
<keyword evidence="12 25" id="KW-0548">Nucleotidyltransferase</keyword>
<protein>
    <recommendedName>
        <fullName evidence="7">Phosphatidate cytidylyltransferase</fullName>
        <ecNumber evidence="6">2.7.7.41</ecNumber>
    </recommendedName>
    <alternativeName>
        <fullName evidence="20">CDP-DAG synthase</fullName>
    </alternativeName>
    <alternativeName>
        <fullName evidence="22">CDP-DG synthase</fullName>
    </alternativeName>
    <alternativeName>
        <fullName evidence="18">CDP-diacylglycerol synthase</fullName>
    </alternativeName>
    <alternativeName>
        <fullName evidence="21">CDP-diglyceride pyrophosphorylase</fullName>
    </alternativeName>
    <alternativeName>
        <fullName evidence="23">CDP-diglyceride synthase</fullName>
    </alternativeName>
    <alternativeName>
        <fullName evidence="19">CTP:phosphatidate cytidylyltransferase</fullName>
    </alternativeName>
</protein>
<evidence type="ECO:0000256" key="19">
    <source>
        <dbReference type="ARBA" id="ARBA00031825"/>
    </source>
</evidence>
<evidence type="ECO:0000256" key="21">
    <source>
        <dbReference type="ARBA" id="ARBA00032396"/>
    </source>
</evidence>
<evidence type="ECO:0000256" key="6">
    <source>
        <dbReference type="ARBA" id="ARBA00012487"/>
    </source>
</evidence>
<evidence type="ECO:0000256" key="16">
    <source>
        <dbReference type="ARBA" id="ARBA00023209"/>
    </source>
</evidence>
<reference evidence="25" key="1">
    <citation type="submission" date="2018-06" db="EMBL/GenBank/DDBJ databases">
        <title>Paenibacillus xerothermodurans sp. nov. an extremely dry heat resistant spore forming bacterium isolated from the soil of Cape Canaveral, Florida.</title>
        <authorList>
            <person name="Seuylemezian A."/>
            <person name="Kaur N."/>
            <person name="Patil P."/>
            <person name="Patil P."/>
            <person name="Mayilraj S."/>
            <person name="Vaishampayan P."/>
        </authorList>
    </citation>
    <scope>NUCLEOTIDE SEQUENCE [LARGE SCALE GENOMIC DNA]</scope>
    <source>
        <strain evidence="25">ATCC 27380</strain>
    </source>
</reference>
<evidence type="ECO:0000256" key="12">
    <source>
        <dbReference type="ARBA" id="ARBA00022695"/>
    </source>
</evidence>
<keyword evidence="8" id="KW-1003">Cell membrane</keyword>
<keyword evidence="26" id="KW-1185">Reference proteome</keyword>
<feature type="transmembrane region" description="Helical" evidence="24">
    <location>
        <begin position="136"/>
        <end position="154"/>
    </location>
</feature>
<feature type="transmembrane region" description="Helical" evidence="24">
    <location>
        <begin position="199"/>
        <end position="220"/>
    </location>
</feature>
<keyword evidence="11 24" id="KW-0812">Transmembrane</keyword>
<dbReference type="Pfam" id="PF01148">
    <property type="entry name" value="CTP_transf_1"/>
    <property type="match status" value="1"/>
</dbReference>
<evidence type="ECO:0000256" key="2">
    <source>
        <dbReference type="ARBA" id="ARBA00004651"/>
    </source>
</evidence>
<dbReference type="AlphaFoldDB" id="A0A2W1NCH9"/>
<keyword evidence="15 24" id="KW-0472">Membrane</keyword>
<evidence type="ECO:0000256" key="11">
    <source>
        <dbReference type="ARBA" id="ARBA00022692"/>
    </source>
</evidence>
<dbReference type="Proteomes" id="UP000214746">
    <property type="component" value="Unassembled WGS sequence"/>
</dbReference>
<evidence type="ECO:0000256" key="10">
    <source>
        <dbReference type="ARBA" id="ARBA00022679"/>
    </source>
</evidence>
<evidence type="ECO:0000256" key="15">
    <source>
        <dbReference type="ARBA" id="ARBA00023136"/>
    </source>
</evidence>
<evidence type="ECO:0000256" key="4">
    <source>
        <dbReference type="ARBA" id="ARBA00005189"/>
    </source>
</evidence>
<comment type="pathway">
    <text evidence="3">Phospholipid metabolism; CDP-diacylglycerol biosynthesis; CDP-diacylglycerol from sn-glycerol 3-phosphate: step 3/3.</text>
</comment>
<keyword evidence="14" id="KW-0443">Lipid metabolism</keyword>
<feature type="transmembrane region" description="Helical" evidence="24">
    <location>
        <begin position="106"/>
        <end position="124"/>
    </location>
</feature>
<sequence length="266" mass="29309">MKQRVITGLTAGLVFLVLLYLGTFWYAGLIILLAIVGFDEFARMNGLKQYKATTWLGYLGVVCLAVPWQISDPYPVLSIEQLIWFFLFIYFCVTVISKNKVTIDQIAMSFLGMVYIGTGFHYMIETRMLDNGGLFWTLLVFFCIWGTDSGAYFVGSAIGKRPLWPTISPNKSIEGALGGIIVSVAVALCFWLARPDTLSWLDAVLLGAVIAIVGQMGDLIQSAYKRAKGIKDTGAILPGHGGVLDRVDSWLIVFPAVHLFALIPHT</sequence>
<keyword evidence="17" id="KW-1208">Phospholipid metabolism</keyword>
<evidence type="ECO:0000256" key="18">
    <source>
        <dbReference type="ARBA" id="ARBA00029893"/>
    </source>
</evidence>
<evidence type="ECO:0000256" key="13">
    <source>
        <dbReference type="ARBA" id="ARBA00022989"/>
    </source>
</evidence>
<evidence type="ECO:0000256" key="22">
    <source>
        <dbReference type="ARBA" id="ARBA00032743"/>
    </source>
</evidence>
<evidence type="ECO:0000256" key="20">
    <source>
        <dbReference type="ARBA" id="ARBA00032253"/>
    </source>
</evidence>
<evidence type="ECO:0000256" key="9">
    <source>
        <dbReference type="ARBA" id="ARBA00022516"/>
    </source>
</evidence>
<dbReference type="GO" id="GO:0005886">
    <property type="term" value="C:plasma membrane"/>
    <property type="evidence" value="ECO:0007669"/>
    <property type="project" value="UniProtKB-SubCell"/>
</dbReference>
<evidence type="ECO:0000256" key="23">
    <source>
        <dbReference type="ARBA" id="ARBA00033406"/>
    </source>
</evidence>
<comment type="catalytic activity">
    <reaction evidence="1">
        <text>a 1,2-diacyl-sn-glycero-3-phosphate + CTP + H(+) = a CDP-1,2-diacyl-sn-glycerol + diphosphate</text>
        <dbReference type="Rhea" id="RHEA:16229"/>
        <dbReference type="ChEBI" id="CHEBI:15378"/>
        <dbReference type="ChEBI" id="CHEBI:33019"/>
        <dbReference type="ChEBI" id="CHEBI:37563"/>
        <dbReference type="ChEBI" id="CHEBI:58332"/>
        <dbReference type="ChEBI" id="CHEBI:58608"/>
        <dbReference type="EC" id="2.7.7.41"/>
    </reaction>
</comment>
<name>A0A2W1NCH9_PAEXE</name>
<feature type="transmembrane region" description="Helical" evidence="24">
    <location>
        <begin position="82"/>
        <end position="99"/>
    </location>
</feature>
<dbReference type="EMBL" id="NHRJ02000001">
    <property type="protein sequence ID" value="PZE22419.1"/>
    <property type="molecule type" value="Genomic_DNA"/>
</dbReference>
<comment type="similarity">
    <text evidence="5">Belongs to the CDS family.</text>
</comment>
<evidence type="ECO:0000256" key="7">
    <source>
        <dbReference type="ARBA" id="ARBA00019373"/>
    </source>
</evidence>
<evidence type="ECO:0000313" key="25">
    <source>
        <dbReference type="EMBL" id="PZE22419.1"/>
    </source>
</evidence>
<keyword evidence="16" id="KW-0594">Phospholipid biosynthesis</keyword>
<keyword evidence="13 24" id="KW-1133">Transmembrane helix</keyword>
<keyword evidence="9" id="KW-0444">Lipid biosynthesis</keyword>